<accession>A0A1Y2LUT0</accession>
<keyword evidence="3 8" id="KW-0812">Transmembrane</keyword>
<name>A0A1Y2LUT0_EPING</name>
<feature type="region of interest" description="Disordered" evidence="7">
    <location>
        <begin position="1"/>
        <end position="23"/>
    </location>
</feature>
<dbReference type="FunFam" id="1.20.1250.20:FF:000064">
    <property type="entry name" value="MFS allantoate transporter"/>
    <property type="match status" value="1"/>
</dbReference>
<dbReference type="PANTHER" id="PTHR43791">
    <property type="entry name" value="PERMEASE-RELATED"/>
    <property type="match status" value="1"/>
</dbReference>
<evidence type="ECO:0000256" key="2">
    <source>
        <dbReference type="ARBA" id="ARBA00022448"/>
    </source>
</evidence>
<dbReference type="GO" id="GO:0016020">
    <property type="term" value="C:membrane"/>
    <property type="evidence" value="ECO:0007669"/>
    <property type="project" value="UniProtKB-SubCell"/>
</dbReference>
<comment type="similarity">
    <text evidence="6">Belongs to the major facilitator superfamily. Allantoate permease family.</text>
</comment>
<feature type="transmembrane region" description="Helical" evidence="8">
    <location>
        <begin position="288"/>
        <end position="312"/>
    </location>
</feature>
<feature type="transmembrane region" description="Helical" evidence="8">
    <location>
        <begin position="415"/>
        <end position="434"/>
    </location>
</feature>
<evidence type="ECO:0000256" key="1">
    <source>
        <dbReference type="ARBA" id="ARBA00004141"/>
    </source>
</evidence>
<dbReference type="Pfam" id="PF07690">
    <property type="entry name" value="MFS_1"/>
    <property type="match status" value="1"/>
</dbReference>
<reference evidence="10 11" key="1">
    <citation type="journal article" date="2017" name="Genome Announc.">
        <title>Genome sequence of the saprophytic ascomycete Epicoccum nigrum ICMP 19927 strain isolated from New Zealand.</title>
        <authorList>
            <person name="Fokin M."/>
            <person name="Fleetwood D."/>
            <person name="Weir B.S."/>
            <person name="Villas-Boas S.G."/>
        </authorList>
    </citation>
    <scope>NUCLEOTIDE SEQUENCE [LARGE SCALE GENOMIC DNA]</scope>
    <source>
        <strain evidence="10 11">ICMP 19927</strain>
    </source>
</reference>
<comment type="subcellular location">
    <subcellularLocation>
        <location evidence="1">Membrane</location>
        <topology evidence="1">Multi-pass membrane protein</topology>
    </subcellularLocation>
</comment>
<keyword evidence="11" id="KW-1185">Reference proteome</keyword>
<keyword evidence="2" id="KW-0813">Transport</keyword>
<dbReference type="GO" id="GO:0022857">
    <property type="term" value="F:transmembrane transporter activity"/>
    <property type="evidence" value="ECO:0007669"/>
    <property type="project" value="InterPro"/>
</dbReference>
<feature type="domain" description="Major facilitator superfamily (MFS) profile" evidence="9">
    <location>
        <begin position="61"/>
        <end position="473"/>
    </location>
</feature>
<keyword evidence="5 8" id="KW-0472">Membrane</keyword>
<dbReference type="PANTHER" id="PTHR43791:SF40">
    <property type="entry name" value="THIAMINE PATHWAY TRANSPORTER THI73"/>
    <property type="match status" value="1"/>
</dbReference>
<feature type="transmembrane region" description="Helical" evidence="8">
    <location>
        <begin position="446"/>
        <end position="467"/>
    </location>
</feature>
<dbReference type="AlphaFoldDB" id="A0A1Y2LUT0"/>
<organism evidence="10 11">
    <name type="scientific">Epicoccum nigrum</name>
    <name type="common">Soil fungus</name>
    <name type="synonym">Epicoccum purpurascens</name>
    <dbReference type="NCBI Taxonomy" id="105696"/>
    <lineage>
        <taxon>Eukaryota</taxon>
        <taxon>Fungi</taxon>
        <taxon>Dikarya</taxon>
        <taxon>Ascomycota</taxon>
        <taxon>Pezizomycotina</taxon>
        <taxon>Dothideomycetes</taxon>
        <taxon>Pleosporomycetidae</taxon>
        <taxon>Pleosporales</taxon>
        <taxon>Pleosporineae</taxon>
        <taxon>Didymellaceae</taxon>
        <taxon>Epicoccum</taxon>
    </lineage>
</organism>
<keyword evidence="4 8" id="KW-1133">Transmembrane helix</keyword>
<evidence type="ECO:0000313" key="10">
    <source>
        <dbReference type="EMBL" id="OSS47605.1"/>
    </source>
</evidence>
<dbReference type="PROSITE" id="PS50850">
    <property type="entry name" value="MFS"/>
    <property type="match status" value="1"/>
</dbReference>
<dbReference type="InterPro" id="IPR020846">
    <property type="entry name" value="MFS_dom"/>
</dbReference>
<feature type="transmembrane region" description="Helical" evidence="8">
    <location>
        <begin position="324"/>
        <end position="346"/>
    </location>
</feature>
<evidence type="ECO:0000256" key="3">
    <source>
        <dbReference type="ARBA" id="ARBA00022692"/>
    </source>
</evidence>
<dbReference type="InterPro" id="IPR036259">
    <property type="entry name" value="MFS_trans_sf"/>
</dbReference>
<protein>
    <recommendedName>
        <fullName evidence="9">Major facilitator superfamily (MFS) profile domain-containing protein</fullName>
    </recommendedName>
</protein>
<evidence type="ECO:0000313" key="11">
    <source>
        <dbReference type="Proteomes" id="UP000193240"/>
    </source>
</evidence>
<feature type="transmembrane region" description="Helical" evidence="8">
    <location>
        <begin position="189"/>
        <end position="208"/>
    </location>
</feature>
<evidence type="ECO:0000256" key="6">
    <source>
        <dbReference type="ARBA" id="ARBA00037968"/>
    </source>
</evidence>
<feature type="compositionally biased region" description="Basic and acidic residues" evidence="7">
    <location>
        <begin position="12"/>
        <end position="23"/>
    </location>
</feature>
<evidence type="ECO:0000256" key="4">
    <source>
        <dbReference type="ARBA" id="ARBA00022989"/>
    </source>
</evidence>
<gene>
    <name evidence="10" type="ORF">B5807_07419</name>
</gene>
<feature type="transmembrane region" description="Helical" evidence="8">
    <location>
        <begin position="220"/>
        <end position="241"/>
    </location>
</feature>
<feature type="transmembrane region" description="Helical" evidence="8">
    <location>
        <begin position="353"/>
        <end position="374"/>
    </location>
</feature>
<dbReference type="SUPFAM" id="SSF103473">
    <property type="entry name" value="MFS general substrate transporter"/>
    <property type="match status" value="1"/>
</dbReference>
<dbReference type="InterPro" id="IPR011701">
    <property type="entry name" value="MFS"/>
</dbReference>
<dbReference type="Proteomes" id="UP000193240">
    <property type="component" value="Unassembled WGS sequence"/>
</dbReference>
<evidence type="ECO:0000256" key="8">
    <source>
        <dbReference type="SAM" id="Phobius"/>
    </source>
</evidence>
<feature type="transmembrane region" description="Helical" evidence="8">
    <location>
        <begin position="386"/>
        <end position="408"/>
    </location>
</feature>
<dbReference type="Gene3D" id="1.20.1250.20">
    <property type="entry name" value="MFS general substrate transporter like domains"/>
    <property type="match status" value="2"/>
</dbReference>
<dbReference type="OMA" id="INYASVM"/>
<evidence type="ECO:0000256" key="5">
    <source>
        <dbReference type="ARBA" id="ARBA00023136"/>
    </source>
</evidence>
<dbReference type="InParanoid" id="A0A1Y2LUT0"/>
<dbReference type="EMBL" id="KZ107848">
    <property type="protein sequence ID" value="OSS47605.1"/>
    <property type="molecule type" value="Genomic_DNA"/>
</dbReference>
<evidence type="ECO:0000256" key="7">
    <source>
        <dbReference type="SAM" id="MobiDB-lite"/>
    </source>
</evidence>
<dbReference type="FunCoup" id="A0A1Y2LUT0">
    <property type="interactions" value="117"/>
</dbReference>
<sequence length="503" mass="55510">MQAHSKPQPRLAEADEKAPEKRAYKDADRALEFLQRNEESEVGTVMAVDEKALVRKIDWMIVPIMFACYFLQYLDKSLLNFAAVMGIREDANLTTEQYGTLSWLFYLAFLLFEMPHAYLMQRLPTAKYLGGCVCAWGTVVTCTAACDSYASLAICRFLLGAFESAISPSLILVTSMWYKRDEQPRRIGFWYTGVGTAVMAGSLVSFGFQHYTGDRFNNWQIMYLVVGLLTISAGIIVILFLPDNPMTSRLSHAEKVLAVSRLRENNTGIENKTFKPYQFREAMTDPQVWLLAFITTAASIPNGAVSSFQSVIISGFGFTDKQTALIQIPGGLITVASTLLGTYIAGRYNCRGLMLATWAALGGILGGGMIAFLPASSRAGRLAGNYLTNMTGSFLPLAYAFAACNFAGHTKKITLNALLLMSFCLGNILGPLTFRNQDAPDYTPAKITIVAVESVVLCAVAALLLYYRVENRRRDGEAGGEHDVGAEFGDLTDRENKELRYKY</sequence>
<proteinExistence type="inferred from homology"/>
<feature type="transmembrane region" description="Helical" evidence="8">
    <location>
        <begin position="103"/>
        <end position="121"/>
    </location>
</feature>
<evidence type="ECO:0000259" key="9">
    <source>
        <dbReference type="PROSITE" id="PS50850"/>
    </source>
</evidence>
<feature type="transmembrane region" description="Helical" evidence="8">
    <location>
        <begin position="157"/>
        <end position="177"/>
    </location>
</feature>